<dbReference type="Pfam" id="PF07801">
    <property type="entry name" value="DUF1647"/>
    <property type="match status" value="1"/>
</dbReference>
<reference evidence="1 2" key="1">
    <citation type="submission" date="2024-10" db="EMBL/GenBank/DDBJ databases">
        <authorList>
            <person name="Kim D."/>
        </authorList>
    </citation>
    <scope>NUCLEOTIDE SEQUENCE [LARGE SCALE GENOMIC DNA]</scope>
    <source>
        <strain evidence="1">BH-2024</strain>
    </source>
</reference>
<dbReference type="InterPro" id="IPR012444">
    <property type="entry name" value="DUF1647"/>
</dbReference>
<dbReference type="InterPro" id="IPR029044">
    <property type="entry name" value="Nucleotide-diphossugar_trans"/>
</dbReference>
<dbReference type="EMBL" id="JBICBT010001195">
    <property type="protein sequence ID" value="KAL3079109.1"/>
    <property type="molecule type" value="Genomic_DNA"/>
</dbReference>
<evidence type="ECO:0008006" key="3">
    <source>
        <dbReference type="Google" id="ProtNLM"/>
    </source>
</evidence>
<keyword evidence="2" id="KW-1185">Reference proteome</keyword>
<evidence type="ECO:0000313" key="2">
    <source>
        <dbReference type="Proteomes" id="UP001620626"/>
    </source>
</evidence>
<comment type="caution">
    <text evidence="1">The sequence shown here is derived from an EMBL/GenBank/DDBJ whole genome shotgun (WGS) entry which is preliminary data.</text>
</comment>
<protein>
    <recommendedName>
        <fullName evidence="3">Nucleotide-diphospho-sugar transferase domain-containing protein</fullName>
    </recommendedName>
</protein>
<dbReference type="SUPFAM" id="SSF53448">
    <property type="entry name" value="Nucleotide-diphospho-sugar transferases"/>
    <property type="match status" value="1"/>
</dbReference>
<gene>
    <name evidence="1" type="ORF">niasHT_036162</name>
</gene>
<organism evidence="1 2">
    <name type="scientific">Heterodera trifolii</name>
    <dbReference type="NCBI Taxonomy" id="157864"/>
    <lineage>
        <taxon>Eukaryota</taxon>
        <taxon>Metazoa</taxon>
        <taxon>Ecdysozoa</taxon>
        <taxon>Nematoda</taxon>
        <taxon>Chromadorea</taxon>
        <taxon>Rhabditida</taxon>
        <taxon>Tylenchina</taxon>
        <taxon>Tylenchomorpha</taxon>
        <taxon>Tylenchoidea</taxon>
        <taxon>Heteroderidae</taxon>
        <taxon>Heteroderinae</taxon>
        <taxon>Heterodera</taxon>
    </lineage>
</organism>
<dbReference type="PANTHER" id="PTHR31389:SF4">
    <property type="entry name" value="LD39211P"/>
    <property type="match status" value="1"/>
</dbReference>
<dbReference type="PANTHER" id="PTHR31389">
    <property type="entry name" value="LD39211P"/>
    <property type="match status" value="1"/>
</dbReference>
<dbReference type="Proteomes" id="UP001620626">
    <property type="component" value="Unassembled WGS sequence"/>
</dbReference>
<accession>A0ABD2IFZ4</accession>
<name>A0ABD2IFZ4_9BILA</name>
<dbReference type="AlphaFoldDB" id="A0ABD2IFZ4"/>
<evidence type="ECO:0000313" key="1">
    <source>
        <dbReference type="EMBL" id="KAL3079109.1"/>
    </source>
</evidence>
<sequence>MFNFKLFYTLKMNESCSIRGKKFNCSLAWLLERYKLSDKYTIEANTEVKFPGDPKFVFATAASANYFPSLRLLIAKIKEHFGCTQKIIAYDLGNVTKNSEMMAELNSVCELEWRIFDFSQMVEGRVRHPKSFAWKILAMAEVLSEYDTVAWVDTSVLFSSDNLEPILTQIQNGKIGPVQLLTTTWHGKNIATHPRMYDYLPMVANFGPTKQTNDLSGKEEPPQFESKFVILHKTESTRQMMKWLGGDATFAALTFAALTLAAQTFAAPSQSDTCGADTCGEDICGADICGATLAAPTDAAPSQKDICGADTCGAQSK</sequence>
<proteinExistence type="predicted"/>